<dbReference type="Proteomes" id="UP000054805">
    <property type="component" value="Unassembled WGS sequence"/>
</dbReference>
<keyword evidence="3" id="KW-1185">Reference proteome</keyword>
<evidence type="ECO:0000313" key="2">
    <source>
        <dbReference type="EMBL" id="KRZ27270.1"/>
    </source>
</evidence>
<evidence type="ECO:0000256" key="1">
    <source>
        <dbReference type="SAM" id="Phobius"/>
    </source>
</evidence>
<keyword evidence="1" id="KW-1133">Transmembrane helix</keyword>
<comment type="caution">
    <text evidence="2">The sequence shown here is derived from an EMBL/GenBank/DDBJ whole genome shotgun (WGS) entry which is preliminary data.</text>
</comment>
<dbReference type="EMBL" id="JYDS01000073">
    <property type="protein sequence ID" value="KRZ27270.1"/>
    <property type="molecule type" value="Genomic_DNA"/>
</dbReference>
<feature type="transmembrane region" description="Helical" evidence="1">
    <location>
        <begin position="6"/>
        <end position="25"/>
    </location>
</feature>
<keyword evidence="1" id="KW-0812">Transmembrane</keyword>
<reference evidence="2 3" key="1">
    <citation type="submission" date="2015-01" db="EMBL/GenBank/DDBJ databases">
        <title>Evolution of Trichinella species and genotypes.</title>
        <authorList>
            <person name="Korhonen P.K."/>
            <person name="Edoardo P."/>
            <person name="Giuseppe L.R."/>
            <person name="Gasser R.B."/>
        </authorList>
    </citation>
    <scope>NUCLEOTIDE SEQUENCE [LARGE SCALE GENOMIC DNA]</scope>
    <source>
        <strain evidence="2">ISS588</strain>
    </source>
</reference>
<sequence length="198" mass="23302">MACWFYVLYDNLLLFTPFPYLFLSFHRYRENAWRKSLLIDSAEIAFLPPVGLWKQRLDHFSSVQTAANFSGTSVSVLSQLLLTMNQLADSSSWNACSLVVLLKNQKQKSIFKYFLFHSSLRLITCEMIVANQLKALERVVAVVEYLQMTTKCENLQRKHFETQYSSCVCLKQILCDLWKINHHHNKKQQQLMLLNRNW</sequence>
<accession>A0A0V1IWZ1</accession>
<protein>
    <submittedName>
        <fullName evidence="2">Uncharacterized protein</fullName>
    </submittedName>
</protein>
<dbReference type="AlphaFoldDB" id="A0A0V1IWZ1"/>
<gene>
    <name evidence="2" type="ORF">T4B_8776</name>
</gene>
<keyword evidence="1" id="KW-0472">Membrane</keyword>
<evidence type="ECO:0000313" key="3">
    <source>
        <dbReference type="Proteomes" id="UP000054805"/>
    </source>
</evidence>
<proteinExistence type="predicted"/>
<name>A0A0V1IWZ1_TRIPS</name>
<organism evidence="2 3">
    <name type="scientific">Trichinella pseudospiralis</name>
    <name type="common">Parasitic roundworm</name>
    <dbReference type="NCBI Taxonomy" id="6337"/>
    <lineage>
        <taxon>Eukaryota</taxon>
        <taxon>Metazoa</taxon>
        <taxon>Ecdysozoa</taxon>
        <taxon>Nematoda</taxon>
        <taxon>Enoplea</taxon>
        <taxon>Dorylaimia</taxon>
        <taxon>Trichinellida</taxon>
        <taxon>Trichinellidae</taxon>
        <taxon>Trichinella</taxon>
    </lineage>
</organism>